<dbReference type="GO" id="GO:0055085">
    <property type="term" value="P:transmembrane transport"/>
    <property type="evidence" value="ECO:0007669"/>
    <property type="project" value="InterPro"/>
</dbReference>
<dbReference type="PROSITE" id="PS50928">
    <property type="entry name" value="ABC_TM1"/>
    <property type="match status" value="1"/>
</dbReference>
<evidence type="ECO:0000256" key="2">
    <source>
        <dbReference type="ARBA" id="ARBA00022448"/>
    </source>
</evidence>
<dbReference type="InterPro" id="IPR050366">
    <property type="entry name" value="BP-dependent_transpt_permease"/>
</dbReference>
<protein>
    <submittedName>
        <fullName evidence="9">Peptide/nickel transport system permease protein</fullName>
    </submittedName>
</protein>
<evidence type="ECO:0000313" key="10">
    <source>
        <dbReference type="Proteomes" id="UP000278222"/>
    </source>
</evidence>
<dbReference type="CDD" id="cd06261">
    <property type="entry name" value="TM_PBP2"/>
    <property type="match status" value="1"/>
</dbReference>
<dbReference type="Proteomes" id="UP000278222">
    <property type="component" value="Unassembled WGS sequence"/>
</dbReference>
<dbReference type="AlphaFoldDB" id="A0A3N1KXS9"/>
<dbReference type="PANTHER" id="PTHR43386">
    <property type="entry name" value="OLIGOPEPTIDE TRANSPORT SYSTEM PERMEASE PROTEIN APPC"/>
    <property type="match status" value="1"/>
</dbReference>
<feature type="transmembrane region" description="Helical" evidence="7">
    <location>
        <begin position="91"/>
        <end position="117"/>
    </location>
</feature>
<comment type="subcellular location">
    <subcellularLocation>
        <location evidence="1 7">Cell membrane</location>
        <topology evidence="1 7">Multi-pass membrane protein</topology>
    </subcellularLocation>
</comment>
<proteinExistence type="inferred from homology"/>
<name>A0A3N1KXS9_9PROT</name>
<dbReference type="EMBL" id="RJKX01000017">
    <property type="protein sequence ID" value="ROP83390.1"/>
    <property type="molecule type" value="Genomic_DNA"/>
</dbReference>
<evidence type="ECO:0000256" key="4">
    <source>
        <dbReference type="ARBA" id="ARBA00022692"/>
    </source>
</evidence>
<keyword evidence="2 7" id="KW-0813">Transport</keyword>
<keyword evidence="10" id="KW-1185">Reference proteome</keyword>
<feature type="transmembrane region" description="Helical" evidence="7">
    <location>
        <begin position="167"/>
        <end position="185"/>
    </location>
</feature>
<gene>
    <name evidence="9" type="ORF">EDC65_4924</name>
</gene>
<keyword evidence="4 7" id="KW-0812">Transmembrane</keyword>
<feature type="transmembrane region" description="Helical" evidence="7">
    <location>
        <begin position="269"/>
        <end position="295"/>
    </location>
</feature>
<feature type="transmembrane region" description="Helical" evidence="7">
    <location>
        <begin position="26"/>
        <end position="46"/>
    </location>
</feature>
<dbReference type="PANTHER" id="PTHR43386:SF23">
    <property type="entry name" value="ABC TRANSPORTER"/>
    <property type="match status" value="1"/>
</dbReference>
<accession>A0A3N1KXS9</accession>
<evidence type="ECO:0000256" key="1">
    <source>
        <dbReference type="ARBA" id="ARBA00004651"/>
    </source>
</evidence>
<dbReference type="Pfam" id="PF00528">
    <property type="entry name" value="BPD_transp_1"/>
    <property type="match status" value="1"/>
</dbReference>
<dbReference type="RefSeq" id="WP_123694588.1">
    <property type="nucleotide sequence ID" value="NZ_AP019700.1"/>
</dbReference>
<feature type="transmembrane region" description="Helical" evidence="7">
    <location>
        <begin position="124"/>
        <end position="147"/>
    </location>
</feature>
<reference evidence="9 10" key="1">
    <citation type="submission" date="2018-11" db="EMBL/GenBank/DDBJ databases">
        <title>Genomic Encyclopedia of Type Strains, Phase IV (KMG-IV): sequencing the most valuable type-strain genomes for metagenomic binning, comparative biology and taxonomic classification.</title>
        <authorList>
            <person name="Goeker M."/>
        </authorList>
    </citation>
    <scope>NUCLEOTIDE SEQUENCE [LARGE SCALE GENOMIC DNA]</scope>
    <source>
        <strain evidence="9 10">DSM 5900</strain>
    </source>
</reference>
<dbReference type="Gene3D" id="1.10.3720.10">
    <property type="entry name" value="MetI-like"/>
    <property type="match status" value="1"/>
</dbReference>
<sequence length="308" mass="32175">MSTAAIIAARLRQPGFARRLWRRPGAMASILVLGVLAAGALLAPLIGRLLGQDPEMVDLLARLEGPSWTHPLGTDELGRDTLVRLLHGGRVSLLVGLVGAVAAASLGTVIGLLAGYLGGRVDAILMRICDGVIALPMLPLLIVLAAIDLEKLGIPTAVATAEDASVYRIVALVALAGWTGVARLVRASVLSLRERDFVTAAVSIGCGPWRIMLRHLLPNTLSPILVATTLSVGSVILVESVLSFLGLGIQPPMASWGSMLTNAQELVTTAPLLAIYPGLLIFATVVACNVLGDALQEAIDPQQRRGAR</sequence>
<evidence type="ECO:0000256" key="3">
    <source>
        <dbReference type="ARBA" id="ARBA00022475"/>
    </source>
</evidence>
<dbReference type="SUPFAM" id="SSF161098">
    <property type="entry name" value="MetI-like"/>
    <property type="match status" value="1"/>
</dbReference>
<dbReference type="OrthoDB" id="9766870at2"/>
<organism evidence="9 10">
    <name type="scientific">Stella humosa</name>
    <dbReference type="NCBI Taxonomy" id="94"/>
    <lineage>
        <taxon>Bacteria</taxon>
        <taxon>Pseudomonadati</taxon>
        <taxon>Pseudomonadota</taxon>
        <taxon>Alphaproteobacteria</taxon>
        <taxon>Rhodospirillales</taxon>
        <taxon>Stellaceae</taxon>
        <taxon>Stella</taxon>
    </lineage>
</organism>
<dbReference type="InterPro" id="IPR000515">
    <property type="entry name" value="MetI-like"/>
</dbReference>
<comment type="similarity">
    <text evidence="7">Belongs to the binding-protein-dependent transport system permease family.</text>
</comment>
<evidence type="ECO:0000256" key="5">
    <source>
        <dbReference type="ARBA" id="ARBA00022989"/>
    </source>
</evidence>
<evidence type="ECO:0000256" key="6">
    <source>
        <dbReference type="ARBA" id="ARBA00023136"/>
    </source>
</evidence>
<evidence type="ECO:0000313" key="9">
    <source>
        <dbReference type="EMBL" id="ROP83390.1"/>
    </source>
</evidence>
<feature type="transmembrane region" description="Helical" evidence="7">
    <location>
        <begin position="224"/>
        <end position="249"/>
    </location>
</feature>
<dbReference type="InterPro" id="IPR035906">
    <property type="entry name" value="MetI-like_sf"/>
</dbReference>
<keyword evidence="6 7" id="KW-0472">Membrane</keyword>
<keyword evidence="5 7" id="KW-1133">Transmembrane helix</keyword>
<evidence type="ECO:0000259" key="8">
    <source>
        <dbReference type="PROSITE" id="PS50928"/>
    </source>
</evidence>
<keyword evidence="3" id="KW-1003">Cell membrane</keyword>
<feature type="domain" description="ABC transmembrane type-1" evidence="8">
    <location>
        <begin position="89"/>
        <end position="292"/>
    </location>
</feature>
<dbReference type="GO" id="GO:0005886">
    <property type="term" value="C:plasma membrane"/>
    <property type="evidence" value="ECO:0007669"/>
    <property type="project" value="UniProtKB-SubCell"/>
</dbReference>
<comment type="caution">
    <text evidence="9">The sequence shown here is derived from an EMBL/GenBank/DDBJ whole genome shotgun (WGS) entry which is preliminary data.</text>
</comment>
<evidence type="ECO:0000256" key="7">
    <source>
        <dbReference type="RuleBase" id="RU363032"/>
    </source>
</evidence>